<dbReference type="Proteomes" id="UP001352852">
    <property type="component" value="Unassembled WGS sequence"/>
</dbReference>
<evidence type="ECO:0000313" key="2">
    <source>
        <dbReference type="EMBL" id="MED6264860.1"/>
    </source>
</evidence>
<name>A0ABU7CRM2_9TELE</name>
<gene>
    <name evidence="2" type="ORF">CHARACLAT_019497</name>
</gene>
<feature type="signal peptide" evidence="1">
    <location>
        <begin position="1"/>
        <end position="17"/>
    </location>
</feature>
<keyword evidence="3" id="KW-1185">Reference proteome</keyword>
<comment type="caution">
    <text evidence="2">The sequence shown here is derived from an EMBL/GenBank/DDBJ whole genome shotgun (WGS) entry which is preliminary data.</text>
</comment>
<evidence type="ECO:0000313" key="3">
    <source>
        <dbReference type="Proteomes" id="UP001352852"/>
    </source>
</evidence>
<keyword evidence="1" id="KW-0732">Signal</keyword>
<dbReference type="EMBL" id="JAHUTJ010001771">
    <property type="protein sequence ID" value="MED6264860.1"/>
    <property type="molecule type" value="Genomic_DNA"/>
</dbReference>
<reference evidence="2 3" key="1">
    <citation type="submission" date="2021-06" db="EMBL/GenBank/DDBJ databases">
        <authorList>
            <person name="Palmer J.M."/>
        </authorList>
    </citation>
    <scope>NUCLEOTIDE SEQUENCE [LARGE SCALE GENOMIC DNA]</scope>
    <source>
        <strain evidence="2 3">CL_MEX2019</strain>
        <tissue evidence="2">Muscle</tissue>
    </source>
</reference>
<proteinExistence type="predicted"/>
<protein>
    <submittedName>
        <fullName evidence="2">Uncharacterized protein</fullName>
    </submittedName>
</protein>
<sequence>MVLVLAMLYYCALHTSCMSFDRSFAMWAEISRGLCGSHMLDIPIETVKNRWSLEENTELTEGLLMRAALLRGIMAVYYRKSQKIGYITSFDLLGGTDVDGFKASAEHIASLCDNMEKQQRWFLKNRVGTE</sequence>
<organism evidence="2 3">
    <name type="scientific">Characodon lateralis</name>
    <dbReference type="NCBI Taxonomy" id="208331"/>
    <lineage>
        <taxon>Eukaryota</taxon>
        <taxon>Metazoa</taxon>
        <taxon>Chordata</taxon>
        <taxon>Craniata</taxon>
        <taxon>Vertebrata</taxon>
        <taxon>Euteleostomi</taxon>
        <taxon>Actinopterygii</taxon>
        <taxon>Neopterygii</taxon>
        <taxon>Teleostei</taxon>
        <taxon>Neoteleostei</taxon>
        <taxon>Acanthomorphata</taxon>
        <taxon>Ovalentaria</taxon>
        <taxon>Atherinomorphae</taxon>
        <taxon>Cyprinodontiformes</taxon>
        <taxon>Goodeidae</taxon>
        <taxon>Characodon</taxon>
    </lineage>
</organism>
<evidence type="ECO:0000256" key="1">
    <source>
        <dbReference type="SAM" id="SignalP"/>
    </source>
</evidence>
<accession>A0ABU7CRM2</accession>
<feature type="chain" id="PRO_5047220588" evidence="1">
    <location>
        <begin position="18"/>
        <end position="130"/>
    </location>
</feature>